<dbReference type="PROSITE" id="PS51409">
    <property type="entry name" value="ARGINASE_2"/>
    <property type="match status" value="1"/>
</dbReference>
<evidence type="ECO:0000256" key="1">
    <source>
        <dbReference type="ARBA" id="ARBA00009227"/>
    </source>
</evidence>
<comment type="similarity">
    <text evidence="1">Belongs to the arginase family. Agmatinase subfamily.</text>
</comment>
<dbReference type="GO" id="GO:0033389">
    <property type="term" value="P:putrescine biosynthetic process from arginine, via agmatine"/>
    <property type="evidence" value="ECO:0007669"/>
    <property type="project" value="TreeGrafter"/>
</dbReference>
<dbReference type="Pfam" id="PF00491">
    <property type="entry name" value="Arginase"/>
    <property type="match status" value="1"/>
</dbReference>
<evidence type="ECO:0000256" key="3">
    <source>
        <dbReference type="ARBA" id="ARBA00022801"/>
    </source>
</evidence>
<dbReference type="GO" id="GO:0046872">
    <property type="term" value="F:metal ion binding"/>
    <property type="evidence" value="ECO:0007669"/>
    <property type="project" value="UniProtKB-KW"/>
</dbReference>
<dbReference type="InterPro" id="IPR020855">
    <property type="entry name" value="Ureohydrolase_Mn_BS"/>
</dbReference>
<dbReference type="PANTHER" id="PTHR11358:SF26">
    <property type="entry name" value="GUANIDINO ACID HYDROLASE, MITOCHONDRIAL"/>
    <property type="match status" value="1"/>
</dbReference>
<protein>
    <recommendedName>
        <fullName evidence="5">Arginase</fullName>
    </recommendedName>
</protein>
<dbReference type="InterPro" id="IPR006035">
    <property type="entry name" value="Ureohydrolase"/>
</dbReference>
<dbReference type="AlphaFoldDB" id="X1AZB1"/>
<dbReference type="PRINTS" id="PR00116">
    <property type="entry name" value="ARGINASE"/>
</dbReference>
<dbReference type="PANTHER" id="PTHR11358">
    <property type="entry name" value="ARGINASE/AGMATINASE"/>
    <property type="match status" value="1"/>
</dbReference>
<organism evidence="4">
    <name type="scientific">marine sediment metagenome</name>
    <dbReference type="NCBI Taxonomy" id="412755"/>
    <lineage>
        <taxon>unclassified sequences</taxon>
        <taxon>metagenomes</taxon>
        <taxon>ecological metagenomes</taxon>
    </lineage>
</organism>
<dbReference type="GO" id="GO:0008783">
    <property type="term" value="F:agmatinase activity"/>
    <property type="evidence" value="ECO:0007669"/>
    <property type="project" value="TreeGrafter"/>
</dbReference>
<dbReference type="EMBL" id="BART01010404">
    <property type="protein sequence ID" value="GAG88629.1"/>
    <property type="molecule type" value="Genomic_DNA"/>
</dbReference>
<gene>
    <name evidence="4" type="ORF">S01H4_22641</name>
</gene>
<comment type="caution">
    <text evidence="4">The sequence shown here is derived from an EMBL/GenBank/DDBJ whole genome shotgun (WGS) entry which is preliminary data.</text>
</comment>
<keyword evidence="3" id="KW-0378">Hydrolase</keyword>
<sequence length="204" mass="22799">MYNPYTEKGINIIDKWKIYDCGDISITTKTEKTVKEHLFKTLEPLSRNLKNFLFLGGDHLSTYFSVCALTKIKAFSGKKIGILYLDSHPDLYPDYEGNPYSHACVLRRIIDESLIKPEDITQVGIRAATPEQLEYSEETGITVISTEKILNNGVKTISREIIESFGDSIDLIYLSFDLDVMDPAFVPGVGNPEPGGISSAQLIQ</sequence>
<reference evidence="4" key="1">
    <citation type="journal article" date="2014" name="Front. Microbiol.">
        <title>High frequency of phylogenetically diverse reductive dehalogenase-homologous genes in deep subseafloor sedimentary metagenomes.</title>
        <authorList>
            <person name="Kawai M."/>
            <person name="Futagami T."/>
            <person name="Toyoda A."/>
            <person name="Takaki Y."/>
            <person name="Nishi S."/>
            <person name="Hori S."/>
            <person name="Arai W."/>
            <person name="Tsubouchi T."/>
            <person name="Morono Y."/>
            <person name="Uchiyama I."/>
            <person name="Ito T."/>
            <person name="Fujiyama A."/>
            <person name="Inagaki F."/>
            <person name="Takami H."/>
        </authorList>
    </citation>
    <scope>NUCLEOTIDE SEQUENCE</scope>
    <source>
        <strain evidence="4">Expedition CK06-06</strain>
    </source>
</reference>
<evidence type="ECO:0000313" key="4">
    <source>
        <dbReference type="EMBL" id="GAG88629.1"/>
    </source>
</evidence>
<dbReference type="InterPro" id="IPR023696">
    <property type="entry name" value="Ureohydrolase_dom_sf"/>
</dbReference>
<accession>X1AZB1</accession>
<evidence type="ECO:0000256" key="2">
    <source>
        <dbReference type="ARBA" id="ARBA00022723"/>
    </source>
</evidence>
<dbReference type="Gene3D" id="3.40.800.10">
    <property type="entry name" value="Ureohydrolase domain"/>
    <property type="match status" value="1"/>
</dbReference>
<dbReference type="PROSITE" id="PS01053">
    <property type="entry name" value="ARGINASE_1"/>
    <property type="match status" value="1"/>
</dbReference>
<evidence type="ECO:0008006" key="5">
    <source>
        <dbReference type="Google" id="ProtNLM"/>
    </source>
</evidence>
<dbReference type="SUPFAM" id="SSF52768">
    <property type="entry name" value="Arginase/deacetylase"/>
    <property type="match status" value="1"/>
</dbReference>
<proteinExistence type="inferred from homology"/>
<keyword evidence="2" id="KW-0479">Metal-binding</keyword>
<name>X1AZB1_9ZZZZ</name>
<feature type="non-terminal residue" evidence="4">
    <location>
        <position position="204"/>
    </location>
</feature>